<organism evidence="6 7">
    <name type="scientific">Rubroshorea leprosula</name>
    <dbReference type="NCBI Taxonomy" id="152421"/>
    <lineage>
        <taxon>Eukaryota</taxon>
        <taxon>Viridiplantae</taxon>
        <taxon>Streptophyta</taxon>
        <taxon>Embryophyta</taxon>
        <taxon>Tracheophyta</taxon>
        <taxon>Spermatophyta</taxon>
        <taxon>Magnoliopsida</taxon>
        <taxon>eudicotyledons</taxon>
        <taxon>Gunneridae</taxon>
        <taxon>Pentapetalae</taxon>
        <taxon>rosids</taxon>
        <taxon>malvids</taxon>
        <taxon>Malvales</taxon>
        <taxon>Dipterocarpaceae</taxon>
        <taxon>Rubroshorea</taxon>
    </lineage>
</organism>
<dbReference type="InterPro" id="IPR037185">
    <property type="entry name" value="EmrE-like"/>
</dbReference>
<dbReference type="Proteomes" id="UP001054252">
    <property type="component" value="Unassembled WGS sequence"/>
</dbReference>
<feature type="transmembrane region" description="Helical" evidence="5">
    <location>
        <begin position="83"/>
        <end position="105"/>
    </location>
</feature>
<sequence>MGQIGNFINSLKAPALMTLVQFLNSGINVFYKLAANDGMSLRVIIAYRLMIATVVSTPFALFLEWGSLAQTLYLQSMVYTSATFVSAINNLVTVFTLIIAVFSRLETLKLGMVAGKAKLMGILIGIGGAVMLTLYKGAEINIWSTNINLLHPDQVSAHPGRSHPGTSTFILECSYYPLHRKGLEQMEVGLEYWSPYCSLHGMELASSTLIFFLISWGLRNKGPLYATIFNPLILIFVAIIASLFLDEKLHHSGRNIDHFWAVCGAVREGQRNEMEHSVSIDANNSISGRWIS</sequence>
<feature type="transmembrane region" description="Helical" evidence="5">
    <location>
        <begin position="224"/>
        <end position="245"/>
    </location>
</feature>
<reference evidence="6 7" key="1">
    <citation type="journal article" date="2021" name="Commun. Biol.">
        <title>The genome of Shorea leprosula (Dipterocarpaceae) highlights the ecological relevance of drought in aseasonal tropical rainforests.</title>
        <authorList>
            <person name="Ng K.K.S."/>
            <person name="Kobayashi M.J."/>
            <person name="Fawcett J.A."/>
            <person name="Hatakeyama M."/>
            <person name="Paape T."/>
            <person name="Ng C.H."/>
            <person name="Ang C.C."/>
            <person name="Tnah L.H."/>
            <person name="Lee C.T."/>
            <person name="Nishiyama T."/>
            <person name="Sese J."/>
            <person name="O'Brien M.J."/>
            <person name="Copetti D."/>
            <person name="Mohd Noor M.I."/>
            <person name="Ong R.C."/>
            <person name="Putra M."/>
            <person name="Sireger I.Z."/>
            <person name="Indrioko S."/>
            <person name="Kosugi Y."/>
            <person name="Izuno A."/>
            <person name="Isagi Y."/>
            <person name="Lee S.L."/>
            <person name="Shimizu K.K."/>
        </authorList>
    </citation>
    <scope>NUCLEOTIDE SEQUENCE [LARGE SCALE GENOMIC DNA]</scope>
    <source>
        <strain evidence="6">214</strain>
    </source>
</reference>
<dbReference type="GO" id="GO:0016020">
    <property type="term" value="C:membrane"/>
    <property type="evidence" value="ECO:0007669"/>
    <property type="project" value="InterPro"/>
</dbReference>
<evidence type="ECO:0000256" key="2">
    <source>
        <dbReference type="ARBA" id="ARBA00022692"/>
    </source>
</evidence>
<protein>
    <recommendedName>
        <fullName evidence="8">WAT1-related protein</fullName>
    </recommendedName>
</protein>
<feature type="transmembrane region" description="Helical" evidence="5">
    <location>
        <begin position="45"/>
        <end position="63"/>
    </location>
</feature>
<keyword evidence="7" id="KW-1185">Reference proteome</keyword>
<feature type="transmembrane region" description="Helical" evidence="5">
    <location>
        <begin position="15"/>
        <end position="33"/>
    </location>
</feature>
<dbReference type="EMBL" id="BPVZ01000064">
    <property type="protein sequence ID" value="GKV23872.1"/>
    <property type="molecule type" value="Genomic_DNA"/>
</dbReference>
<keyword evidence="2 5" id="KW-0812">Transmembrane</keyword>
<gene>
    <name evidence="6" type="ORF">SLEP1_g33555</name>
</gene>
<evidence type="ECO:0000313" key="7">
    <source>
        <dbReference type="Proteomes" id="UP001054252"/>
    </source>
</evidence>
<evidence type="ECO:0000256" key="5">
    <source>
        <dbReference type="SAM" id="Phobius"/>
    </source>
</evidence>
<feature type="transmembrane region" description="Helical" evidence="5">
    <location>
        <begin position="117"/>
        <end position="135"/>
    </location>
</feature>
<dbReference type="InterPro" id="IPR030184">
    <property type="entry name" value="WAT1-related"/>
</dbReference>
<evidence type="ECO:0000256" key="3">
    <source>
        <dbReference type="ARBA" id="ARBA00022989"/>
    </source>
</evidence>
<comment type="caution">
    <text evidence="6">The sequence shown here is derived from an EMBL/GenBank/DDBJ whole genome shotgun (WGS) entry which is preliminary data.</text>
</comment>
<keyword evidence="4 5" id="KW-0472">Membrane</keyword>
<evidence type="ECO:0000256" key="1">
    <source>
        <dbReference type="ARBA" id="ARBA00004141"/>
    </source>
</evidence>
<proteinExistence type="predicted"/>
<dbReference type="GO" id="GO:0022857">
    <property type="term" value="F:transmembrane transporter activity"/>
    <property type="evidence" value="ECO:0007669"/>
    <property type="project" value="InterPro"/>
</dbReference>
<name>A0AAV5KGZ4_9ROSI</name>
<feature type="transmembrane region" description="Helical" evidence="5">
    <location>
        <begin position="193"/>
        <end position="217"/>
    </location>
</feature>
<accession>A0AAV5KGZ4</accession>
<keyword evidence="3 5" id="KW-1133">Transmembrane helix</keyword>
<dbReference type="SUPFAM" id="SSF103481">
    <property type="entry name" value="Multidrug resistance efflux transporter EmrE"/>
    <property type="match status" value="2"/>
</dbReference>
<comment type="subcellular location">
    <subcellularLocation>
        <location evidence="1">Membrane</location>
        <topology evidence="1">Multi-pass membrane protein</topology>
    </subcellularLocation>
</comment>
<dbReference type="AlphaFoldDB" id="A0AAV5KGZ4"/>
<dbReference type="PANTHER" id="PTHR31218">
    <property type="entry name" value="WAT1-RELATED PROTEIN"/>
    <property type="match status" value="1"/>
</dbReference>
<evidence type="ECO:0000313" key="6">
    <source>
        <dbReference type="EMBL" id="GKV23872.1"/>
    </source>
</evidence>
<evidence type="ECO:0000256" key="4">
    <source>
        <dbReference type="ARBA" id="ARBA00023136"/>
    </source>
</evidence>
<evidence type="ECO:0008006" key="8">
    <source>
        <dbReference type="Google" id="ProtNLM"/>
    </source>
</evidence>